<dbReference type="AlphaFoldDB" id="A0AAE3YL39"/>
<reference evidence="2" key="1">
    <citation type="submission" date="2023-07" db="EMBL/GenBank/DDBJ databases">
        <title>Sequencing the genomes of 1000 actinobacteria strains.</title>
        <authorList>
            <person name="Klenk H.-P."/>
        </authorList>
    </citation>
    <scope>NUCLEOTIDE SEQUENCE</scope>
    <source>
        <strain evidence="2">DSM 44707</strain>
    </source>
</reference>
<sequence>MPVVGPDVFTTVPLIYDSDDRGFAGPADMDGPVVGTLRFRLRPGGELDLEFALEYGHPNIRYDVALTAGASHDLGSGWVQVGILTTGPDGRGSAAISVPPGVLRQPPFGPGSRTDHVDIIEFGKLFTAGAFAAGAVNYVVCPGDVRPRDAAIEHRGTGDPTITSREETDHASD</sequence>
<protein>
    <submittedName>
        <fullName evidence="2">Uncharacterized protein</fullName>
    </submittedName>
</protein>
<dbReference type="Proteomes" id="UP001183643">
    <property type="component" value="Unassembled WGS sequence"/>
</dbReference>
<organism evidence="2 3">
    <name type="scientific">Catenuloplanes atrovinosus</name>
    <dbReference type="NCBI Taxonomy" id="137266"/>
    <lineage>
        <taxon>Bacteria</taxon>
        <taxon>Bacillati</taxon>
        <taxon>Actinomycetota</taxon>
        <taxon>Actinomycetes</taxon>
        <taxon>Micromonosporales</taxon>
        <taxon>Micromonosporaceae</taxon>
        <taxon>Catenuloplanes</taxon>
    </lineage>
</organism>
<keyword evidence="3" id="KW-1185">Reference proteome</keyword>
<dbReference type="EMBL" id="JAVDYB010000001">
    <property type="protein sequence ID" value="MDR7274420.1"/>
    <property type="molecule type" value="Genomic_DNA"/>
</dbReference>
<proteinExistence type="predicted"/>
<comment type="caution">
    <text evidence="2">The sequence shown here is derived from an EMBL/GenBank/DDBJ whole genome shotgun (WGS) entry which is preliminary data.</text>
</comment>
<dbReference type="RefSeq" id="WP_310364113.1">
    <property type="nucleotide sequence ID" value="NZ_JAVDYB010000001.1"/>
</dbReference>
<accession>A0AAE3YL39</accession>
<gene>
    <name evidence="2" type="ORF">J2S41_001198</name>
</gene>
<evidence type="ECO:0000313" key="3">
    <source>
        <dbReference type="Proteomes" id="UP001183643"/>
    </source>
</evidence>
<evidence type="ECO:0000313" key="2">
    <source>
        <dbReference type="EMBL" id="MDR7274420.1"/>
    </source>
</evidence>
<feature type="region of interest" description="Disordered" evidence="1">
    <location>
        <begin position="150"/>
        <end position="173"/>
    </location>
</feature>
<evidence type="ECO:0000256" key="1">
    <source>
        <dbReference type="SAM" id="MobiDB-lite"/>
    </source>
</evidence>
<feature type="compositionally biased region" description="Basic and acidic residues" evidence="1">
    <location>
        <begin position="164"/>
        <end position="173"/>
    </location>
</feature>
<name>A0AAE3YL39_9ACTN</name>